<dbReference type="SMART" id="SM00480">
    <property type="entry name" value="POL3Bc"/>
    <property type="match status" value="1"/>
</dbReference>
<feature type="domain" description="DNA polymerase III beta sliding clamp C-terminal" evidence="14">
    <location>
        <begin position="255"/>
        <end position="360"/>
    </location>
</feature>
<name>A0A2R4VY23_THEAF</name>
<dbReference type="InterPro" id="IPR022637">
    <property type="entry name" value="DNA_polIII_beta_cen"/>
</dbReference>
<dbReference type="PANTHER" id="PTHR30478:SF0">
    <property type="entry name" value="BETA SLIDING CLAMP"/>
    <property type="match status" value="1"/>
</dbReference>
<feature type="domain" description="DNA polymerase III beta sliding clamp central" evidence="13">
    <location>
        <begin position="145"/>
        <end position="218"/>
    </location>
</feature>
<gene>
    <name evidence="15" type="ORF">TDSAC_0002</name>
</gene>
<evidence type="ECO:0000256" key="4">
    <source>
        <dbReference type="ARBA" id="ARBA00022490"/>
    </source>
</evidence>
<keyword evidence="8" id="KW-0239">DNA-directed DNA polymerase</keyword>
<dbReference type="InterPro" id="IPR001001">
    <property type="entry name" value="DNA_polIII_beta"/>
</dbReference>
<dbReference type="NCBIfam" id="TIGR00663">
    <property type="entry name" value="dnan"/>
    <property type="match status" value="1"/>
</dbReference>
<dbReference type="GO" id="GO:0006271">
    <property type="term" value="P:DNA strand elongation involved in DNA replication"/>
    <property type="evidence" value="ECO:0007669"/>
    <property type="project" value="TreeGrafter"/>
</dbReference>
<dbReference type="GO" id="GO:0009360">
    <property type="term" value="C:DNA polymerase III complex"/>
    <property type="evidence" value="ECO:0007669"/>
    <property type="project" value="InterPro"/>
</dbReference>
<evidence type="ECO:0000256" key="10">
    <source>
        <dbReference type="ARBA" id="ARBA00030988"/>
    </source>
</evidence>
<dbReference type="InterPro" id="IPR022635">
    <property type="entry name" value="DNA_polIII_beta_C"/>
</dbReference>
<evidence type="ECO:0000256" key="7">
    <source>
        <dbReference type="ARBA" id="ARBA00022705"/>
    </source>
</evidence>
<reference evidence="15 16" key="1">
    <citation type="submission" date="2017-04" db="EMBL/GenBank/DDBJ databases">
        <title>Genomic insights into metabolism of Thermodesulfobium acidiphilum.</title>
        <authorList>
            <person name="Toshchakov S.V."/>
            <person name="Frolov E.N."/>
            <person name="Kublanov I.V."/>
            <person name="Samarov N.I."/>
            <person name="Novikov A."/>
            <person name="Lebedinsky A.V."/>
            <person name="Bonch-Osmolovskaya E.A."/>
            <person name="Chernyh N.A."/>
        </authorList>
    </citation>
    <scope>NUCLEOTIDE SEQUENCE [LARGE SCALE GENOMIC DNA]</scope>
    <source>
        <strain evidence="15 16">3127-1</strain>
    </source>
</reference>
<proteinExistence type="inferred from homology"/>
<evidence type="ECO:0000259" key="12">
    <source>
        <dbReference type="Pfam" id="PF00712"/>
    </source>
</evidence>
<dbReference type="PANTHER" id="PTHR30478">
    <property type="entry name" value="DNA POLYMERASE III SUBUNIT BETA"/>
    <property type="match status" value="1"/>
</dbReference>
<sequence>MREIKDNVNNKEDQKKIKLELQTNELNKLIQDLSKNIKKHPVEILRNIQISAQDKHIIFRSTDLEVEITYIFKTNQEIKIDPVLIESNELANLIKNYPDEKINFEFQNEKLIIEGDDLLATIPLKQDPNFPDPIDISKAQPKVINFNIIKQAIEKVINSSSQSSDSKMSGVNFKTKEKILTIAATDGFRLAIYKINLDEEIDMNFTISKKCAQEVIKFDATMPTSYQTQTHWVLSTHQKILSVKKLNYEYPNYEKAIPTDNKYKFYVNKEDFIKKLIFTSSQSEIVKISLQNNTLNIQSSDSRINTKTTVRPVEEIKDIEFLFKSSYLINGLKIFDEEEILFTYKDENKPITIENNLNTTYITLPARPER</sequence>
<dbReference type="InterPro" id="IPR046938">
    <property type="entry name" value="DNA_clamp_sf"/>
</dbReference>
<comment type="similarity">
    <text evidence="2">Belongs to the beta sliding clamp family.</text>
</comment>
<dbReference type="Proteomes" id="UP000244792">
    <property type="component" value="Chromosome"/>
</dbReference>
<evidence type="ECO:0000256" key="8">
    <source>
        <dbReference type="ARBA" id="ARBA00022932"/>
    </source>
</evidence>
<dbReference type="RefSeq" id="WP_108307608.1">
    <property type="nucleotide sequence ID" value="NZ_CP020921.1"/>
</dbReference>
<dbReference type="Gene3D" id="3.70.10.10">
    <property type="match status" value="1"/>
</dbReference>
<dbReference type="EMBL" id="CP020921">
    <property type="protein sequence ID" value="AWB09392.1"/>
    <property type="molecule type" value="Genomic_DNA"/>
</dbReference>
<dbReference type="CDD" id="cd00140">
    <property type="entry name" value="beta_clamp"/>
    <property type="match status" value="1"/>
</dbReference>
<evidence type="ECO:0000259" key="14">
    <source>
        <dbReference type="Pfam" id="PF02768"/>
    </source>
</evidence>
<dbReference type="GO" id="GO:0008408">
    <property type="term" value="F:3'-5' exonuclease activity"/>
    <property type="evidence" value="ECO:0007669"/>
    <property type="project" value="InterPro"/>
</dbReference>
<dbReference type="GO" id="GO:0003677">
    <property type="term" value="F:DNA binding"/>
    <property type="evidence" value="ECO:0007669"/>
    <property type="project" value="UniProtKB-KW"/>
</dbReference>
<keyword evidence="6" id="KW-0548">Nucleotidyltransferase</keyword>
<dbReference type="Pfam" id="PF02768">
    <property type="entry name" value="DNA_pol3_beta_3"/>
    <property type="match status" value="1"/>
</dbReference>
<keyword evidence="4" id="KW-0963">Cytoplasm</keyword>
<keyword evidence="16" id="KW-1185">Reference proteome</keyword>
<keyword evidence="5" id="KW-0808">Transferase</keyword>
<comment type="subcellular location">
    <subcellularLocation>
        <location evidence="1">Cytoplasm</location>
    </subcellularLocation>
</comment>
<dbReference type="OrthoDB" id="8421503at2"/>
<evidence type="ECO:0000256" key="2">
    <source>
        <dbReference type="ARBA" id="ARBA00010752"/>
    </source>
</evidence>
<dbReference type="Pfam" id="PF02767">
    <property type="entry name" value="DNA_pol3_beta_2"/>
    <property type="match status" value="1"/>
</dbReference>
<dbReference type="InterPro" id="IPR022634">
    <property type="entry name" value="DNA_polIII_beta_N"/>
</dbReference>
<dbReference type="KEGG" id="taci:TDSAC_0002"/>
<evidence type="ECO:0000313" key="16">
    <source>
        <dbReference type="Proteomes" id="UP000244792"/>
    </source>
</evidence>
<organism evidence="15 16">
    <name type="scientific">Thermodesulfobium acidiphilum</name>
    <dbReference type="NCBI Taxonomy" id="1794699"/>
    <lineage>
        <taxon>Bacteria</taxon>
        <taxon>Pseudomonadati</taxon>
        <taxon>Thermodesulfobiota</taxon>
        <taxon>Thermodesulfobiia</taxon>
        <taxon>Thermodesulfobiales</taxon>
        <taxon>Thermodesulfobiaceae</taxon>
        <taxon>Thermodesulfobium</taxon>
    </lineage>
</organism>
<keyword evidence="9" id="KW-0238">DNA-binding</keyword>
<dbReference type="GO" id="GO:0003887">
    <property type="term" value="F:DNA-directed DNA polymerase activity"/>
    <property type="evidence" value="ECO:0007669"/>
    <property type="project" value="UniProtKB-KW"/>
</dbReference>
<dbReference type="AlphaFoldDB" id="A0A2R4VY23"/>
<dbReference type="Gene3D" id="3.10.150.10">
    <property type="entry name" value="DNA Polymerase III, subunit A, domain 2"/>
    <property type="match status" value="1"/>
</dbReference>
<feature type="domain" description="DNA polymerase III beta sliding clamp N-terminal" evidence="12">
    <location>
        <begin position="18"/>
        <end position="114"/>
    </location>
</feature>
<dbReference type="SUPFAM" id="SSF55979">
    <property type="entry name" value="DNA clamp"/>
    <property type="match status" value="3"/>
</dbReference>
<evidence type="ECO:0000256" key="11">
    <source>
        <dbReference type="ARBA" id="ARBA00033276"/>
    </source>
</evidence>
<evidence type="ECO:0000256" key="1">
    <source>
        <dbReference type="ARBA" id="ARBA00004496"/>
    </source>
</evidence>
<dbReference type="GO" id="GO:0005737">
    <property type="term" value="C:cytoplasm"/>
    <property type="evidence" value="ECO:0007669"/>
    <property type="project" value="UniProtKB-SubCell"/>
</dbReference>
<evidence type="ECO:0000313" key="15">
    <source>
        <dbReference type="EMBL" id="AWB09392.1"/>
    </source>
</evidence>
<dbReference type="Pfam" id="PF00712">
    <property type="entry name" value="DNA_pol3_beta"/>
    <property type="match status" value="1"/>
</dbReference>
<protein>
    <recommendedName>
        <fullName evidence="3">Beta sliding clamp</fullName>
    </recommendedName>
    <alternativeName>
        <fullName evidence="11">Beta-clamp processivity factor</fullName>
    </alternativeName>
    <alternativeName>
        <fullName evidence="10">DNA polymerase III beta sliding clamp subunit</fullName>
    </alternativeName>
</protein>
<evidence type="ECO:0000256" key="6">
    <source>
        <dbReference type="ARBA" id="ARBA00022695"/>
    </source>
</evidence>
<evidence type="ECO:0000259" key="13">
    <source>
        <dbReference type="Pfam" id="PF02767"/>
    </source>
</evidence>
<evidence type="ECO:0000256" key="5">
    <source>
        <dbReference type="ARBA" id="ARBA00022679"/>
    </source>
</evidence>
<accession>A0A2R4VY23</accession>
<evidence type="ECO:0000256" key="9">
    <source>
        <dbReference type="ARBA" id="ARBA00023125"/>
    </source>
</evidence>
<keyword evidence="7" id="KW-0235">DNA replication</keyword>
<evidence type="ECO:0000256" key="3">
    <source>
        <dbReference type="ARBA" id="ARBA00021035"/>
    </source>
</evidence>